<accession>R7Q9Q0</accession>
<dbReference type="Pfam" id="PF13470">
    <property type="entry name" value="PIN_3"/>
    <property type="match status" value="1"/>
</dbReference>
<dbReference type="InterPro" id="IPR002716">
    <property type="entry name" value="PIN_dom"/>
</dbReference>
<organism evidence="2 3">
    <name type="scientific">Chondrus crispus</name>
    <name type="common">Carrageen Irish moss</name>
    <name type="synonym">Polymorpha crispa</name>
    <dbReference type="NCBI Taxonomy" id="2769"/>
    <lineage>
        <taxon>Eukaryota</taxon>
        <taxon>Rhodophyta</taxon>
        <taxon>Florideophyceae</taxon>
        <taxon>Rhodymeniophycidae</taxon>
        <taxon>Gigartinales</taxon>
        <taxon>Gigartinaceae</taxon>
        <taxon>Chondrus</taxon>
    </lineage>
</organism>
<protein>
    <recommendedName>
        <fullName evidence="1">PIN domain-containing protein</fullName>
    </recommendedName>
</protein>
<name>R7Q9Q0_CHOCR</name>
<reference evidence="3" key="1">
    <citation type="journal article" date="2013" name="Proc. Natl. Acad. Sci. U.S.A.">
        <title>Genome structure and metabolic features in the red seaweed Chondrus crispus shed light on evolution of the Archaeplastida.</title>
        <authorList>
            <person name="Collen J."/>
            <person name="Porcel B."/>
            <person name="Carre W."/>
            <person name="Ball S.G."/>
            <person name="Chaparro C."/>
            <person name="Tonon T."/>
            <person name="Barbeyron T."/>
            <person name="Michel G."/>
            <person name="Noel B."/>
            <person name="Valentin K."/>
            <person name="Elias M."/>
            <person name="Artiguenave F."/>
            <person name="Arun A."/>
            <person name="Aury J.M."/>
            <person name="Barbosa-Neto J.F."/>
            <person name="Bothwell J.H."/>
            <person name="Bouget F.Y."/>
            <person name="Brillet L."/>
            <person name="Cabello-Hurtado F."/>
            <person name="Capella-Gutierrez S."/>
            <person name="Charrier B."/>
            <person name="Cladiere L."/>
            <person name="Cock J.M."/>
            <person name="Coelho S.M."/>
            <person name="Colleoni C."/>
            <person name="Czjzek M."/>
            <person name="Da Silva C."/>
            <person name="Delage L."/>
            <person name="Denoeud F."/>
            <person name="Deschamps P."/>
            <person name="Dittami S.M."/>
            <person name="Gabaldon T."/>
            <person name="Gachon C.M."/>
            <person name="Groisillier A."/>
            <person name="Herve C."/>
            <person name="Jabbari K."/>
            <person name="Katinka M."/>
            <person name="Kloareg B."/>
            <person name="Kowalczyk N."/>
            <person name="Labadie K."/>
            <person name="Leblanc C."/>
            <person name="Lopez P.J."/>
            <person name="McLachlan D.H."/>
            <person name="Meslet-Cladiere L."/>
            <person name="Moustafa A."/>
            <person name="Nehr Z."/>
            <person name="Nyvall Collen P."/>
            <person name="Panaud O."/>
            <person name="Partensky F."/>
            <person name="Poulain J."/>
            <person name="Rensing S.A."/>
            <person name="Rousvoal S."/>
            <person name="Samson G."/>
            <person name="Symeonidi A."/>
            <person name="Weissenbach J."/>
            <person name="Zambounis A."/>
            <person name="Wincker P."/>
            <person name="Boyen C."/>
        </authorList>
    </citation>
    <scope>NUCLEOTIDE SEQUENCE [LARGE SCALE GENOMIC DNA]</scope>
    <source>
        <strain evidence="3">cv. Stackhouse</strain>
    </source>
</reference>
<dbReference type="EMBL" id="HG001694">
    <property type="protein sequence ID" value="CDF34478.1"/>
    <property type="molecule type" value="Genomic_DNA"/>
</dbReference>
<dbReference type="NCBIfam" id="TIGR00305">
    <property type="entry name" value="putative toxin-antitoxin system toxin component, PIN family"/>
    <property type="match status" value="1"/>
</dbReference>
<feature type="domain" description="PIN" evidence="1">
    <location>
        <begin position="2"/>
        <end position="119"/>
    </location>
</feature>
<dbReference type="PANTHER" id="PTHR34610">
    <property type="entry name" value="SSL7007 PROTEIN"/>
    <property type="match status" value="1"/>
</dbReference>
<dbReference type="RefSeq" id="XP_005714297.1">
    <property type="nucleotide sequence ID" value="XM_005714240.1"/>
</dbReference>
<keyword evidence="3" id="KW-1185">Reference proteome</keyword>
<evidence type="ECO:0000259" key="1">
    <source>
        <dbReference type="SMART" id="SM00670"/>
    </source>
</evidence>
<proteinExistence type="predicted"/>
<sequence length="142" mass="15760">MHSIVLDTSVIVGALRSGQGAGNALLREVAQGNLELLATPALFFEYEEVLKRAEHRIVTAMSEDAVDRFLAALASACRPVEIRYRWRPQLPDANDEMLLEAAVNGQADALVTYNLKHFRTASVRFGLRVMQPGTFLMEMRDG</sequence>
<dbReference type="CDD" id="cd09854">
    <property type="entry name" value="PIN_VapC-like"/>
    <property type="match status" value="1"/>
</dbReference>
<dbReference type="Gramene" id="CDF34478">
    <property type="protein sequence ID" value="CDF34478"/>
    <property type="gene ID" value="CHC_T00002910001"/>
</dbReference>
<dbReference type="InterPro" id="IPR002850">
    <property type="entry name" value="PIN_toxin-like"/>
</dbReference>
<dbReference type="SUPFAM" id="SSF88723">
    <property type="entry name" value="PIN domain-like"/>
    <property type="match status" value="1"/>
</dbReference>
<dbReference type="InterPro" id="IPR029060">
    <property type="entry name" value="PIN-like_dom_sf"/>
</dbReference>
<dbReference type="GeneID" id="17322007"/>
<dbReference type="AlphaFoldDB" id="R7Q9Q0"/>
<dbReference type="Gene3D" id="3.40.50.1010">
    <property type="entry name" value="5'-nuclease"/>
    <property type="match status" value="1"/>
</dbReference>
<gene>
    <name evidence="2" type="ORF">CHC_T00002910001</name>
</gene>
<evidence type="ECO:0000313" key="3">
    <source>
        <dbReference type="Proteomes" id="UP000012073"/>
    </source>
</evidence>
<dbReference type="SMART" id="SM00670">
    <property type="entry name" value="PINc"/>
    <property type="match status" value="1"/>
</dbReference>
<dbReference type="Proteomes" id="UP000012073">
    <property type="component" value="Unassembled WGS sequence"/>
</dbReference>
<dbReference type="KEGG" id="ccp:CHC_T00002910001"/>
<dbReference type="PANTHER" id="PTHR34610:SF3">
    <property type="entry name" value="SSL7007 PROTEIN"/>
    <property type="match status" value="1"/>
</dbReference>
<evidence type="ECO:0000313" key="2">
    <source>
        <dbReference type="EMBL" id="CDF34478.1"/>
    </source>
</evidence>